<evidence type="ECO:0000256" key="1">
    <source>
        <dbReference type="ARBA" id="ARBA00007521"/>
    </source>
</evidence>
<protein>
    <submittedName>
        <fullName evidence="3">Type II toxin-antitoxin system PemK/MazF family toxin</fullName>
    </submittedName>
</protein>
<dbReference type="SUPFAM" id="SSF50118">
    <property type="entry name" value="Cell growth inhibitor/plasmid maintenance toxic component"/>
    <property type="match status" value="1"/>
</dbReference>
<dbReference type="RefSeq" id="WP_193869498.1">
    <property type="nucleotide sequence ID" value="NZ_JADEWU010000023.1"/>
</dbReference>
<evidence type="ECO:0000313" key="4">
    <source>
        <dbReference type="Proteomes" id="UP000640725"/>
    </source>
</evidence>
<dbReference type="InterPro" id="IPR011067">
    <property type="entry name" value="Plasmid_toxin/cell-grow_inhib"/>
</dbReference>
<name>A0ABR9UDS1_9CYAN</name>
<dbReference type="EMBL" id="JADEWU010000023">
    <property type="protein sequence ID" value="MBE9143971.1"/>
    <property type="molecule type" value="Genomic_DNA"/>
</dbReference>
<evidence type="ECO:0000313" key="3">
    <source>
        <dbReference type="EMBL" id="MBE9143971.1"/>
    </source>
</evidence>
<comment type="caution">
    <text evidence="3">The sequence shown here is derived from an EMBL/GenBank/DDBJ whole genome shotgun (WGS) entry which is preliminary data.</text>
</comment>
<comment type="similarity">
    <text evidence="1">Belongs to the PemK/MazF family.</text>
</comment>
<dbReference type="Pfam" id="PF02452">
    <property type="entry name" value="PemK_toxin"/>
    <property type="match status" value="1"/>
</dbReference>
<proteinExistence type="inferred from homology"/>
<reference evidence="3 4" key="1">
    <citation type="submission" date="2020-10" db="EMBL/GenBank/DDBJ databases">
        <authorList>
            <person name="Castelo-Branco R."/>
            <person name="Eusebio N."/>
            <person name="Adriana R."/>
            <person name="Vieira A."/>
            <person name="Brugerolle De Fraissinette N."/>
            <person name="Rezende De Castro R."/>
            <person name="Schneider M.P."/>
            <person name="Vasconcelos V."/>
            <person name="Leao P.N."/>
        </authorList>
    </citation>
    <scope>NUCLEOTIDE SEQUENCE [LARGE SCALE GENOMIC DNA]</scope>
    <source>
        <strain evidence="3 4">LEGE 06226</strain>
    </source>
</reference>
<keyword evidence="4" id="KW-1185">Reference proteome</keyword>
<accession>A0ABR9UDS1</accession>
<organism evidence="3 4">
    <name type="scientific">Planktothrix mougeotii LEGE 06226</name>
    <dbReference type="NCBI Taxonomy" id="1828728"/>
    <lineage>
        <taxon>Bacteria</taxon>
        <taxon>Bacillati</taxon>
        <taxon>Cyanobacteriota</taxon>
        <taxon>Cyanophyceae</taxon>
        <taxon>Oscillatoriophycideae</taxon>
        <taxon>Oscillatoriales</taxon>
        <taxon>Microcoleaceae</taxon>
        <taxon>Planktothrix</taxon>
    </lineage>
</organism>
<dbReference type="InterPro" id="IPR003477">
    <property type="entry name" value="PemK-like"/>
</dbReference>
<sequence>MPSCSKNDVILVRYPFSDLSSSKVRPAVVVNAPHPSQDILIVPLTSRTESLLEGEFLLSDWSKAGLNVATVIKRGLYTVHENLIIKVIGKLSDGDADNLEQSLRYWLGLI</sequence>
<gene>
    <name evidence="3" type="ORF">IQ236_12155</name>
</gene>
<keyword evidence="2" id="KW-1277">Toxin-antitoxin system</keyword>
<dbReference type="Gene3D" id="2.30.30.110">
    <property type="match status" value="1"/>
</dbReference>
<evidence type="ECO:0000256" key="2">
    <source>
        <dbReference type="ARBA" id="ARBA00022649"/>
    </source>
</evidence>
<dbReference type="Proteomes" id="UP000640725">
    <property type="component" value="Unassembled WGS sequence"/>
</dbReference>